<dbReference type="InterPro" id="IPR001680">
    <property type="entry name" value="WD40_rpt"/>
</dbReference>
<keyword evidence="4 8" id="KW-0547">Nucleotide-binding</keyword>
<dbReference type="CDD" id="cd14014">
    <property type="entry name" value="STKc_PknB_like"/>
    <property type="match status" value="2"/>
</dbReference>
<dbReference type="AlphaFoldDB" id="A0A5S4GI23"/>
<dbReference type="PANTHER" id="PTHR43289:SF34">
    <property type="entry name" value="SERINE_THREONINE-PROTEIN KINASE YBDM-RELATED"/>
    <property type="match status" value="1"/>
</dbReference>
<dbReference type="Proteomes" id="UP000305238">
    <property type="component" value="Unassembled WGS sequence"/>
</dbReference>
<dbReference type="InterPro" id="IPR011047">
    <property type="entry name" value="Quinoprotein_ADH-like_sf"/>
</dbReference>
<feature type="compositionally biased region" description="Basic residues" evidence="9">
    <location>
        <begin position="586"/>
        <end position="608"/>
    </location>
</feature>
<dbReference type="SMART" id="SM00320">
    <property type="entry name" value="WD40"/>
    <property type="match status" value="8"/>
</dbReference>
<dbReference type="Gene3D" id="1.10.510.10">
    <property type="entry name" value="Transferase(Phosphotransferase) domain 1"/>
    <property type="match status" value="2"/>
</dbReference>
<feature type="region of interest" description="Disordered" evidence="9">
    <location>
        <begin position="504"/>
        <end position="673"/>
    </location>
</feature>
<feature type="region of interest" description="Disordered" evidence="9">
    <location>
        <begin position="1"/>
        <end position="32"/>
    </location>
</feature>
<feature type="binding site" evidence="8">
    <location>
        <position position="717"/>
    </location>
    <ligand>
        <name>ATP</name>
        <dbReference type="ChEBI" id="CHEBI:30616"/>
    </ligand>
</feature>
<dbReference type="PANTHER" id="PTHR43289">
    <property type="entry name" value="MITOGEN-ACTIVATED PROTEIN KINASE KINASE KINASE 20-RELATED"/>
    <property type="match status" value="1"/>
</dbReference>
<feature type="compositionally biased region" description="Basic residues" evidence="9">
    <location>
        <begin position="527"/>
        <end position="536"/>
    </location>
</feature>
<dbReference type="SUPFAM" id="SSF50952">
    <property type="entry name" value="Soluble quinoprotein glucose dehydrogenase"/>
    <property type="match status" value="1"/>
</dbReference>
<dbReference type="InterPro" id="IPR008271">
    <property type="entry name" value="Ser/Thr_kinase_AS"/>
</dbReference>
<accession>A0A5S4GI23</accession>
<feature type="compositionally biased region" description="Basic and acidic residues" evidence="9">
    <location>
        <begin position="554"/>
        <end position="569"/>
    </location>
</feature>
<dbReference type="InterPro" id="IPR000719">
    <property type="entry name" value="Prot_kinase_dom"/>
</dbReference>
<evidence type="ECO:0000256" key="6">
    <source>
        <dbReference type="ARBA" id="ARBA00022840"/>
    </source>
</evidence>
<dbReference type="OrthoDB" id="951193at2"/>
<dbReference type="InterPro" id="IPR011041">
    <property type="entry name" value="Quinoprot_gluc/sorb_DH_b-prop"/>
</dbReference>
<dbReference type="Pfam" id="PF00069">
    <property type="entry name" value="Pkinase"/>
    <property type="match status" value="2"/>
</dbReference>
<dbReference type="Gene3D" id="3.30.200.20">
    <property type="entry name" value="Phosphorylase Kinase, domain 1"/>
    <property type="match status" value="2"/>
</dbReference>
<evidence type="ECO:0000256" key="5">
    <source>
        <dbReference type="ARBA" id="ARBA00022777"/>
    </source>
</evidence>
<dbReference type="Pfam" id="PF00400">
    <property type="entry name" value="WD40"/>
    <property type="match status" value="5"/>
</dbReference>
<feature type="domain" description="Protein kinase" evidence="10">
    <location>
        <begin position="49"/>
        <end position="295"/>
    </location>
</feature>
<evidence type="ECO:0000313" key="11">
    <source>
        <dbReference type="EMBL" id="TMR32637.1"/>
    </source>
</evidence>
<evidence type="ECO:0000256" key="7">
    <source>
        <dbReference type="PROSITE-ProRule" id="PRU00221"/>
    </source>
</evidence>
<dbReference type="InterPro" id="IPR011009">
    <property type="entry name" value="Kinase-like_dom_sf"/>
</dbReference>
<keyword evidence="5" id="KW-0418">Kinase</keyword>
<keyword evidence="2" id="KW-0808">Transferase</keyword>
<dbReference type="PROSITE" id="PS50294">
    <property type="entry name" value="WD_REPEATS_REGION"/>
    <property type="match status" value="2"/>
</dbReference>
<dbReference type="PROSITE" id="PS00108">
    <property type="entry name" value="PROTEIN_KINASE_ST"/>
    <property type="match status" value="2"/>
</dbReference>
<dbReference type="InterPro" id="IPR019775">
    <property type="entry name" value="WD40_repeat_CS"/>
</dbReference>
<evidence type="ECO:0000256" key="9">
    <source>
        <dbReference type="SAM" id="MobiDB-lite"/>
    </source>
</evidence>
<dbReference type="InterPro" id="IPR015943">
    <property type="entry name" value="WD40/YVTN_repeat-like_dom_sf"/>
</dbReference>
<feature type="repeat" description="WD" evidence="7">
    <location>
        <begin position="429"/>
        <end position="461"/>
    </location>
</feature>
<feature type="binding site" evidence="8">
    <location>
        <position position="77"/>
    </location>
    <ligand>
        <name>ATP</name>
        <dbReference type="ChEBI" id="CHEBI:30616"/>
    </ligand>
</feature>
<evidence type="ECO:0000256" key="4">
    <source>
        <dbReference type="ARBA" id="ARBA00022741"/>
    </source>
</evidence>
<dbReference type="Gene3D" id="2.130.10.10">
    <property type="entry name" value="YVTN repeat-like/Quinoprotein amine dehydrogenase"/>
    <property type="match status" value="3"/>
</dbReference>
<evidence type="ECO:0000259" key="10">
    <source>
        <dbReference type="PROSITE" id="PS50011"/>
    </source>
</evidence>
<dbReference type="PROSITE" id="PS50011">
    <property type="entry name" value="PROTEIN_KINASE_DOM"/>
    <property type="match status" value="2"/>
</dbReference>
<comment type="caution">
    <text evidence="11">The sequence shown here is derived from an EMBL/GenBank/DDBJ whole genome shotgun (WGS) entry which is preliminary data.</text>
</comment>
<evidence type="ECO:0000256" key="3">
    <source>
        <dbReference type="ARBA" id="ARBA00022737"/>
    </source>
</evidence>
<dbReference type="PROSITE" id="PS00107">
    <property type="entry name" value="PROTEIN_KINASE_ATP"/>
    <property type="match status" value="2"/>
</dbReference>
<sequence length="1271" mass="134308">MRPLDAAGAPRRGQRGDARVPPRPLSALPDTGVPLEALRDGDPRQIGPYRVEGRLGAGGMGEVFLGVSPGGRRVAVKVIRSEHSARPEFRVRFAREVEAARKVGGFYTAQVVDADPEAPEPWMATAYIPGASLRDVAPLPAEEVARLGAALGEGLAAIHASGLVHRDLKPGNVIISPDGPRIIDFGIARDVGAGTLTAEGAVLGTYAYMAPEQVLGEPSGPPADVFALGCVLAFAATGRSPFDAATIPAIVHRVLHEPPVLDGLAEAMRPLVASCLAKAAVDRPSTDRIIAHLADLDAVPLSTSPSDPDADRTVERGTTPFTRLADAVRPVAGVPRRTVLGGAVAATAAVVGVPAFLLTRGGGQPQASGDAMQPPAMTLAKDGQPVADVALSPNGKILVCGTPGETVYLWDPAAGHVIHELSTSAGTAALAFSPDGRLLATGHTNATVRLWDVESADTRPPRPLRTLHAKDVKVNALAFSPDGRVLAGPGRLWDAAMGDVLGDLSGAGRERRGVQLGRPLGDGRNGRFPRPRRARLHPGMGRAYSHLGRPYRRPGKEDDFTGHHPGRPDSRHRRGRRRDPAMGRRPNPHHRRPRLRPRRRRHRGGRQRGRCDAGRRRRRPHDPAVGPGDPPGDRHPRRVRRADQRNRAVGGWPDGGGRQRTPRTDRREPVEPALMEPLRDADPRQMGPYRLEGRLGAGGMGEVFLGVSPGGRRVAVKVIRSEHLARPEFRVRFAREVEAARKVGGFYTAQVVDADPEAPEPWMATAYIPGPSLREAAPLDVAAVRALGAALAEGLAAIHTKGLVHRDLKPGNVIMSPDGPRIIDFGIARAAGATALTSTGAVVGTYAFMSPEQVRADTAGPESDVFSLGCVLAFAATGRGPFDAANVPGIVHRIVSAPPDLTGVPAELRPAIEACLAKEPERRPSPAEAARLLADAPPPGRTGRRTVLAGGAAAGVAAVLGVPALLWRWSGEDAPPLKNPRPVVLAGGPVATFQLAFTPDSATLVCAGTGQIWRWSVETGRGSAHELGDEGADQLTALSGDGRLAATLRGTAPIQLWDTATGARVRTIMPEGRTFTKALSADGRTLATVGANGIELWDTATGRRTGAFTPRSGGTLRLAFDAAGDRIAAIGSRGDIQVHDLRVHRDITTAGRVNVLFTFAPDGRTAATDVVDDTDKWMIRLLDVQTGKQRRALQGHEGTVQALAFSPDGRVLASAAQDGTIRLWDTRSGDQFMSLDWERSDGTTLAFSRDGRLLAAGAGSANGKVSLWRFT</sequence>
<dbReference type="InterPro" id="IPR017441">
    <property type="entry name" value="Protein_kinase_ATP_BS"/>
</dbReference>
<feature type="repeat" description="WD" evidence="7">
    <location>
        <begin position="379"/>
        <end position="420"/>
    </location>
</feature>
<feature type="domain" description="Protein kinase" evidence="10">
    <location>
        <begin position="689"/>
        <end position="933"/>
    </location>
</feature>
<dbReference type="GO" id="GO:0005524">
    <property type="term" value="F:ATP binding"/>
    <property type="evidence" value="ECO:0007669"/>
    <property type="project" value="UniProtKB-UniRule"/>
</dbReference>
<reference evidence="11 12" key="1">
    <citation type="submission" date="2019-05" db="EMBL/GenBank/DDBJ databases">
        <title>Draft genome sequence of Actinomadura geliboluensis A8036.</title>
        <authorList>
            <person name="Saricaoglu S."/>
            <person name="Isik K."/>
        </authorList>
    </citation>
    <scope>NUCLEOTIDE SEQUENCE [LARGE SCALE GENOMIC DNA]</scope>
    <source>
        <strain evidence="11 12">A8036</strain>
    </source>
</reference>
<proteinExistence type="predicted"/>
<dbReference type="SMART" id="SM00220">
    <property type="entry name" value="S_TKc"/>
    <property type="match status" value="2"/>
</dbReference>
<dbReference type="GO" id="GO:0004674">
    <property type="term" value="F:protein serine/threonine kinase activity"/>
    <property type="evidence" value="ECO:0007669"/>
    <property type="project" value="TreeGrafter"/>
</dbReference>
<dbReference type="PROSITE" id="PS50082">
    <property type="entry name" value="WD_REPEATS_2"/>
    <property type="match status" value="3"/>
</dbReference>
<evidence type="ECO:0000256" key="8">
    <source>
        <dbReference type="PROSITE-ProRule" id="PRU10141"/>
    </source>
</evidence>
<evidence type="ECO:0000256" key="1">
    <source>
        <dbReference type="ARBA" id="ARBA00022574"/>
    </source>
</evidence>
<dbReference type="SUPFAM" id="SSF56112">
    <property type="entry name" value="Protein kinase-like (PK-like)"/>
    <property type="match status" value="2"/>
</dbReference>
<organism evidence="11 12">
    <name type="scientific">Actinomadura geliboluensis</name>
    <dbReference type="NCBI Taxonomy" id="882440"/>
    <lineage>
        <taxon>Bacteria</taxon>
        <taxon>Bacillati</taxon>
        <taxon>Actinomycetota</taxon>
        <taxon>Actinomycetes</taxon>
        <taxon>Streptosporangiales</taxon>
        <taxon>Thermomonosporaceae</taxon>
        <taxon>Actinomadura</taxon>
    </lineage>
</organism>
<gene>
    <name evidence="11" type="ORF">ETD96_29175</name>
</gene>
<keyword evidence="1 7" id="KW-0853">WD repeat</keyword>
<evidence type="ECO:0000313" key="12">
    <source>
        <dbReference type="Proteomes" id="UP000305238"/>
    </source>
</evidence>
<dbReference type="PROSITE" id="PS00678">
    <property type="entry name" value="WD_REPEATS_1"/>
    <property type="match status" value="2"/>
</dbReference>
<dbReference type="SUPFAM" id="SSF50998">
    <property type="entry name" value="Quinoprotein alcohol dehydrogenase-like"/>
    <property type="match status" value="1"/>
</dbReference>
<feature type="repeat" description="WD" evidence="7">
    <location>
        <begin position="1193"/>
        <end position="1234"/>
    </location>
</feature>
<keyword evidence="3" id="KW-0677">Repeat</keyword>
<protein>
    <recommendedName>
        <fullName evidence="10">Protein kinase domain-containing protein</fullName>
    </recommendedName>
</protein>
<name>A0A5S4GI23_9ACTN</name>
<evidence type="ECO:0000256" key="2">
    <source>
        <dbReference type="ARBA" id="ARBA00022679"/>
    </source>
</evidence>
<keyword evidence="6 8" id="KW-0067">ATP-binding</keyword>
<keyword evidence="12" id="KW-1185">Reference proteome</keyword>
<dbReference type="EMBL" id="VCKZ01000260">
    <property type="protein sequence ID" value="TMR32637.1"/>
    <property type="molecule type" value="Genomic_DNA"/>
</dbReference>